<sequence>MTKETTELLEMKVKELEAEIEKINTALDVLLERRNKEKADIYKMISGEIQKNVLPFLYRMTTEPLSSASQTVIWTAP</sequence>
<dbReference type="KEGG" id="dwd:DSCW_05290"/>
<proteinExistence type="predicted"/>
<gene>
    <name evidence="2" type="ORF">DSCW_05290</name>
</gene>
<evidence type="ECO:0000313" key="2">
    <source>
        <dbReference type="EMBL" id="BBO73112.1"/>
    </source>
</evidence>
<protein>
    <submittedName>
        <fullName evidence="2">Uncharacterized protein</fullName>
    </submittedName>
</protein>
<evidence type="ECO:0000256" key="1">
    <source>
        <dbReference type="SAM" id="Coils"/>
    </source>
</evidence>
<feature type="coiled-coil region" evidence="1">
    <location>
        <begin position="6"/>
        <end position="33"/>
    </location>
</feature>
<reference evidence="2 3" key="1">
    <citation type="submission" date="2019-11" db="EMBL/GenBank/DDBJ databases">
        <title>Comparative genomics of hydrocarbon-degrading Desulfosarcina strains.</title>
        <authorList>
            <person name="Watanabe M."/>
            <person name="Kojima H."/>
            <person name="Fukui M."/>
        </authorList>
    </citation>
    <scope>NUCLEOTIDE SEQUENCE [LARGE SCALE GENOMIC DNA]</scope>
    <source>
        <strain evidence="2 3">PP31</strain>
    </source>
</reference>
<dbReference type="EMBL" id="AP021875">
    <property type="protein sequence ID" value="BBO73112.1"/>
    <property type="molecule type" value="Genomic_DNA"/>
</dbReference>
<evidence type="ECO:0000313" key="3">
    <source>
        <dbReference type="Proteomes" id="UP000427769"/>
    </source>
</evidence>
<keyword evidence="1" id="KW-0175">Coiled coil</keyword>
<dbReference type="AlphaFoldDB" id="A0A5K7YTE3"/>
<dbReference type="RefSeq" id="WP_155302245.1">
    <property type="nucleotide sequence ID" value="NZ_AP021875.1"/>
</dbReference>
<organism evidence="2 3">
    <name type="scientific">Desulfosarcina widdelii</name>
    <dbReference type="NCBI Taxonomy" id="947919"/>
    <lineage>
        <taxon>Bacteria</taxon>
        <taxon>Pseudomonadati</taxon>
        <taxon>Thermodesulfobacteriota</taxon>
        <taxon>Desulfobacteria</taxon>
        <taxon>Desulfobacterales</taxon>
        <taxon>Desulfosarcinaceae</taxon>
        <taxon>Desulfosarcina</taxon>
    </lineage>
</organism>
<dbReference type="Proteomes" id="UP000427769">
    <property type="component" value="Chromosome"/>
</dbReference>
<name>A0A5K7YTE3_9BACT</name>
<keyword evidence="3" id="KW-1185">Reference proteome</keyword>
<accession>A0A5K7YTE3</accession>